<evidence type="ECO:0000256" key="1">
    <source>
        <dbReference type="ARBA" id="ARBA00004239"/>
    </source>
</evidence>
<dbReference type="PANTHER" id="PTHR24264">
    <property type="entry name" value="TRYPSIN-RELATED"/>
    <property type="match status" value="1"/>
</dbReference>
<dbReference type="InterPro" id="IPR050127">
    <property type="entry name" value="Serine_Proteases_S1"/>
</dbReference>
<feature type="domain" description="Peptidase S1" evidence="9">
    <location>
        <begin position="59"/>
        <end position="286"/>
    </location>
</feature>
<protein>
    <recommendedName>
        <fullName evidence="7">trypsin</fullName>
        <ecNumber evidence="7">3.4.21.4</ecNumber>
    </recommendedName>
</protein>
<dbReference type="FunFam" id="2.40.10.10:FF:000221">
    <property type="entry name" value="Si:dkey-33m11.8"/>
    <property type="match status" value="1"/>
</dbReference>
<accession>A0A3B3CHN5</accession>
<dbReference type="GeneTree" id="ENSGT01050000244971"/>
<dbReference type="InterPro" id="IPR001254">
    <property type="entry name" value="Trypsin_dom"/>
</dbReference>
<keyword evidence="2 8" id="KW-0645">Protease</keyword>
<comment type="subcellular location">
    <subcellularLocation>
        <location evidence="1">Secreted</location>
        <location evidence="1">Extracellular space</location>
    </subcellularLocation>
</comment>
<dbReference type="SUPFAM" id="SSF50494">
    <property type="entry name" value="Trypsin-like serine proteases"/>
    <property type="match status" value="1"/>
</dbReference>
<dbReference type="InterPro" id="IPR033116">
    <property type="entry name" value="TRYPSIN_SER"/>
</dbReference>
<dbReference type="GeneID" id="112144793"/>
<proteinExistence type="predicted"/>
<dbReference type="GO" id="GO:0005615">
    <property type="term" value="C:extracellular space"/>
    <property type="evidence" value="ECO:0007669"/>
    <property type="project" value="TreeGrafter"/>
</dbReference>
<evidence type="ECO:0000259" key="9">
    <source>
        <dbReference type="PROSITE" id="PS50240"/>
    </source>
</evidence>
<keyword evidence="4 8" id="KW-0720">Serine protease</keyword>
<keyword evidence="5" id="KW-1015">Disulfide bond</keyword>
<evidence type="ECO:0000256" key="2">
    <source>
        <dbReference type="ARBA" id="ARBA00022670"/>
    </source>
</evidence>
<dbReference type="CDD" id="cd00190">
    <property type="entry name" value="Tryp_SPc"/>
    <property type="match status" value="1"/>
</dbReference>
<keyword evidence="3 8" id="KW-0378">Hydrolase</keyword>
<dbReference type="Gene3D" id="2.40.10.10">
    <property type="entry name" value="Trypsin-like serine proteases"/>
    <property type="match status" value="2"/>
</dbReference>
<organism evidence="10 11">
    <name type="scientific">Oryzias melastigma</name>
    <name type="common">Marine medaka</name>
    <dbReference type="NCBI Taxonomy" id="30732"/>
    <lineage>
        <taxon>Eukaryota</taxon>
        <taxon>Metazoa</taxon>
        <taxon>Chordata</taxon>
        <taxon>Craniata</taxon>
        <taxon>Vertebrata</taxon>
        <taxon>Euteleostomi</taxon>
        <taxon>Actinopterygii</taxon>
        <taxon>Neopterygii</taxon>
        <taxon>Teleostei</taxon>
        <taxon>Neoteleostei</taxon>
        <taxon>Acanthomorphata</taxon>
        <taxon>Ovalentaria</taxon>
        <taxon>Atherinomorphae</taxon>
        <taxon>Beloniformes</taxon>
        <taxon>Adrianichthyidae</taxon>
        <taxon>Oryziinae</taxon>
        <taxon>Oryzias</taxon>
    </lineage>
</organism>
<evidence type="ECO:0000256" key="8">
    <source>
        <dbReference type="RuleBase" id="RU363034"/>
    </source>
</evidence>
<name>A0A3B3CHN5_ORYME</name>
<dbReference type="PRINTS" id="PR00722">
    <property type="entry name" value="CHYMOTRYPSIN"/>
</dbReference>
<dbReference type="OrthoDB" id="10059102at2759"/>
<dbReference type="RefSeq" id="XP_024125336.1">
    <property type="nucleotide sequence ID" value="XM_024269568.2"/>
</dbReference>
<evidence type="ECO:0000256" key="5">
    <source>
        <dbReference type="ARBA" id="ARBA00023157"/>
    </source>
</evidence>
<dbReference type="EC" id="3.4.21.4" evidence="7"/>
<dbReference type="GO" id="GO:0006508">
    <property type="term" value="P:proteolysis"/>
    <property type="evidence" value="ECO:0007669"/>
    <property type="project" value="UniProtKB-KW"/>
</dbReference>
<evidence type="ECO:0000256" key="6">
    <source>
        <dbReference type="ARBA" id="ARBA00036320"/>
    </source>
</evidence>
<evidence type="ECO:0000313" key="10">
    <source>
        <dbReference type="Ensembl" id="ENSOMEP00000017362.1"/>
    </source>
</evidence>
<reference evidence="10" key="2">
    <citation type="submission" date="2025-09" db="UniProtKB">
        <authorList>
            <consortium name="Ensembl"/>
        </authorList>
    </citation>
    <scope>IDENTIFICATION</scope>
</reference>
<dbReference type="InterPro" id="IPR009003">
    <property type="entry name" value="Peptidase_S1_PA"/>
</dbReference>
<dbReference type="STRING" id="30732.ENSOMEP00000017362"/>
<keyword evidence="11" id="KW-1185">Reference proteome</keyword>
<dbReference type="GO" id="GO:0004252">
    <property type="term" value="F:serine-type endopeptidase activity"/>
    <property type="evidence" value="ECO:0007669"/>
    <property type="project" value="UniProtKB-EC"/>
</dbReference>
<dbReference type="KEGG" id="oml:112144793"/>
<evidence type="ECO:0000256" key="4">
    <source>
        <dbReference type="ARBA" id="ARBA00022825"/>
    </source>
</evidence>
<evidence type="ECO:0000256" key="7">
    <source>
        <dbReference type="ARBA" id="ARBA00038868"/>
    </source>
</evidence>
<dbReference type="SMART" id="SM00020">
    <property type="entry name" value="Tryp_SPc"/>
    <property type="match status" value="1"/>
</dbReference>
<dbReference type="InterPro" id="IPR018114">
    <property type="entry name" value="TRYPSIN_HIS"/>
</dbReference>
<dbReference type="Proteomes" id="UP000261560">
    <property type="component" value="Unplaced"/>
</dbReference>
<dbReference type="PANTHER" id="PTHR24264:SF58">
    <property type="entry name" value="SI:DKEY-33M11.8-RELATED"/>
    <property type="match status" value="1"/>
</dbReference>
<comment type="catalytic activity">
    <reaction evidence="6">
        <text>Preferential cleavage: Arg-|-Xaa, Lys-|-Xaa.</text>
        <dbReference type="EC" id="3.4.21.4"/>
    </reaction>
</comment>
<reference evidence="10" key="1">
    <citation type="submission" date="2025-08" db="UniProtKB">
        <authorList>
            <consortium name="Ensembl"/>
        </authorList>
    </citation>
    <scope>IDENTIFICATION</scope>
</reference>
<dbReference type="InterPro" id="IPR043504">
    <property type="entry name" value="Peptidase_S1_PA_chymotrypsin"/>
</dbReference>
<dbReference type="PROSITE" id="PS50240">
    <property type="entry name" value="TRYPSIN_DOM"/>
    <property type="match status" value="1"/>
</dbReference>
<dbReference type="PaxDb" id="30732-ENSOMEP00000017362"/>
<evidence type="ECO:0000256" key="3">
    <source>
        <dbReference type="ARBA" id="ARBA00022801"/>
    </source>
</evidence>
<dbReference type="Pfam" id="PF00089">
    <property type="entry name" value="Trypsin"/>
    <property type="match status" value="1"/>
</dbReference>
<dbReference type="PROSITE" id="PS00134">
    <property type="entry name" value="TRYPSIN_HIS"/>
    <property type="match status" value="1"/>
</dbReference>
<dbReference type="AlphaFoldDB" id="A0A3B3CHN5"/>
<dbReference type="PROSITE" id="PS00135">
    <property type="entry name" value="TRYPSIN_SER"/>
    <property type="match status" value="1"/>
</dbReference>
<sequence length="289" mass="32178">MTMTPLANQHHGQRGGSVLPDLFSSLIYMVAMMKLAPSCRLFLLILLSVILTGVHGGRIIGGTVVQPHSIKYQASLLYRDSHFCGGTLIDPQWVVSAAHCWRPSYMIKVVLGKHNLNVVEETDQIFSVSLIVKHYQYNYWILDNDIMLLKLDRPAKIGDTVRPALLPVKNAPPLENFSRCTVSGWGVTGLYSQSLSSELMSVDVDYFSDCWSFYYYYSFMITNNMMCAGSRDGGKDSCQGDSGGPLFCNGKFEGIVSWGIGCGYASYPGVYTKVRNYLVWIDQVMQSSP</sequence>
<dbReference type="InterPro" id="IPR001314">
    <property type="entry name" value="Peptidase_S1A"/>
</dbReference>
<evidence type="ECO:0000313" key="11">
    <source>
        <dbReference type="Proteomes" id="UP000261560"/>
    </source>
</evidence>
<dbReference type="Ensembl" id="ENSOMET00000034793.1">
    <property type="protein sequence ID" value="ENSOMEP00000017362.1"/>
    <property type="gene ID" value="ENSOMEG00000019034.1"/>
</dbReference>